<evidence type="ECO:0000256" key="4">
    <source>
        <dbReference type="ARBA" id="ARBA00021581"/>
    </source>
</evidence>
<proteinExistence type="inferred from homology"/>
<evidence type="ECO:0000256" key="12">
    <source>
        <dbReference type="SAM" id="Phobius"/>
    </source>
</evidence>
<keyword evidence="7" id="KW-0378">Hydrolase</keyword>
<dbReference type="AlphaFoldDB" id="A0A7J3KF80"/>
<feature type="transmembrane region" description="Helical" evidence="12">
    <location>
        <begin position="237"/>
        <end position="256"/>
    </location>
</feature>
<reference evidence="13" key="1">
    <citation type="journal article" date="2020" name="mSystems">
        <title>Genome- and Community-Level Interaction Insights into Carbon Utilization and Element Cycling Functions of Hydrothermarchaeota in Hydrothermal Sediment.</title>
        <authorList>
            <person name="Zhou Z."/>
            <person name="Liu Y."/>
            <person name="Xu W."/>
            <person name="Pan J."/>
            <person name="Luo Z.H."/>
            <person name="Li M."/>
        </authorList>
    </citation>
    <scope>NUCLEOTIDE SEQUENCE [LARGE SCALE GENOMIC DNA]</scope>
    <source>
        <strain evidence="13">SpSt-638</strain>
    </source>
</reference>
<feature type="transmembrane region" description="Helical" evidence="12">
    <location>
        <begin position="181"/>
        <end position="201"/>
    </location>
</feature>
<evidence type="ECO:0000256" key="8">
    <source>
        <dbReference type="ARBA" id="ARBA00022989"/>
    </source>
</evidence>
<evidence type="ECO:0000256" key="2">
    <source>
        <dbReference type="ARBA" id="ARBA00010621"/>
    </source>
</evidence>
<comment type="similarity">
    <text evidence="2">Belongs to the UppP family.</text>
</comment>
<protein>
    <recommendedName>
        <fullName evidence="4">Undecaprenyl-diphosphatase</fullName>
        <ecNumber evidence="3">3.6.1.27</ecNumber>
    </recommendedName>
    <alternativeName>
        <fullName evidence="10">Undecaprenyl pyrophosphate phosphatase</fullName>
    </alternativeName>
</protein>
<evidence type="ECO:0000256" key="10">
    <source>
        <dbReference type="ARBA" id="ARBA00032707"/>
    </source>
</evidence>
<dbReference type="Pfam" id="PF02673">
    <property type="entry name" value="BacA"/>
    <property type="match status" value="1"/>
</dbReference>
<evidence type="ECO:0000313" key="13">
    <source>
        <dbReference type="EMBL" id="HGQ59149.1"/>
    </source>
</evidence>
<comment type="catalytic activity">
    <reaction evidence="11">
        <text>di-trans,octa-cis-undecaprenyl diphosphate + H2O = di-trans,octa-cis-undecaprenyl phosphate + phosphate + H(+)</text>
        <dbReference type="Rhea" id="RHEA:28094"/>
        <dbReference type="ChEBI" id="CHEBI:15377"/>
        <dbReference type="ChEBI" id="CHEBI:15378"/>
        <dbReference type="ChEBI" id="CHEBI:43474"/>
        <dbReference type="ChEBI" id="CHEBI:58405"/>
        <dbReference type="ChEBI" id="CHEBI:60392"/>
        <dbReference type="EC" id="3.6.1.27"/>
    </reaction>
</comment>
<evidence type="ECO:0000256" key="6">
    <source>
        <dbReference type="ARBA" id="ARBA00022692"/>
    </source>
</evidence>
<dbReference type="EMBL" id="DTBE01000007">
    <property type="protein sequence ID" value="HGQ59149.1"/>
    <property type="molecule type" value="Genomic_DNA"/>
</dbReference>
<dbReference type="PANTHER" id="PTHR30622:SF2">
    <property type="entry name" value="UNDECAPRENYL-DIPHOSPHATASE"/>
    <property type="match status" value="1"/>
</dbReference>
<evidence type="ECO:0000256" key="5">
    <source>
        <dbReference type="ARBA" id="ARBA00022475"/>
    </source>
</evidence>
<feature type="transmembrane region" description="Helical" evidence="12">
    <location>
        <begin position="207"/>
        <end position="225"/>
    </location>
</feature>
<evidence type="ECO:0000256" key="1">
    <source>
        <dbReference type="ARBA" id="ARBA00004651"/>
    </source>
</evidence>
<gene>
    <name evidence="13" type="ORF">ENU09_00260</name>
</gene>
<evidence type="ECO:0000256" key="9">
    <source>
        <dbReference type="ARBA" id="ARBA00023136"/>
    </source>
</evidence>
<dbReference type="EC" id="3.6.1.27" evidence="3"/>
<comment type="caution">
    <text evidence="13">The sequence shown here is derived from an EMBL/GenBank/DDBJ whole genome shotgun (WGS) entry which is preliminary data.</text>
</comment>
<dbReference type="GO" id="GO:0050380">
    <property type="term" value="F:undecaprenyl-diphosphatase activity"/>
    <property type="evidence" value="ECO:0007669"/>
    <property type="project" value="UniProtKB-EC"/>
</dbReference>
<keyword evidence="5" id="KW-1003">Cell membrane</keyword>
<keyword evidence="8 12" id="KW-1133">Transmembrane helix</keyword>
<dbReference type="GO" id="GO:0005886">
    <property type="term" value="C:plasma membrane"/>
    <property type="evidence" value="ECO:0007669"/>
    <property type="project" value="UniProtKB-SubCell"/>
</dbReference>
<sequence>MFRLEDVILTILQGLAEWWPISSSAVVSFASLKLGYSIEKSLEYALSLHLGSGLAVLLVFRKDLIMFFEGFSDKSAIYFNKKSYIYSLILSFLVALPLYLFIKELWELYGYITLLIMAFGLLVTTFLLEKARGLKKIVSDKDMLVTGLLQGISVLPGFSRKGLTTGYLIIKEYEPEIAVKVSFLLGAPALISAGLYNSYILVKSGELSLSTMVILQTIVFVLSVVSAKSFLKFSQKVNARFFTLFLAIFIVLSVILESMS</sequence>
<name>A0A7J3KF80_STAMA</name>
<dbReference type="PANTHER" id="PTHR30622">
    <property type="entry name" value="UNDECAPRENYL-DIPHOSPHATASE"/>
    <property type="match status" value="1"/>
</dbReference>
<feature type="transmembrane region" description="Helical" evidence="12">
    <location>
        <begin position="83"/>
        <end position="102"/>
    </location>
</feature>
<dbReference type="InterPro" id="IPR003824">
    <property type="entry name" value="UppP"/>
</dbReference>
<keyword evidence="6 12" id="KW-0812">Transmembrane</keyword>
<feature type="transmembrane region" description="Helical" evidence="12">
    <location>
        <begin position="108"/>
        <end position="128"/>
    </location>
</feature>
<comment type="subcellular location">
    <subcellularLocation>
        <location evidence="1">Cell membrane</location>
        <topology evidence="1">Multi-pass membrane protein</topology>
    </subcellularLocation>
</comment>
<evidence type="ECO:0000256" key="11">
    <source>
        <dbReference type="ARBA" id="ARBA00047594"/>
    </source>
</evidence>
<keyword evidence="9 12" id="KW-0472">Membrane</keyword>
<evidence type="ECO:0000256" key="3">
    <source>
        <dbReference type="ARBA" id="ARBA00012374"/>
    </source>
</evidence>
<accession>A0A7J3KF80</accession>
<organism evidence="13">
    <name type="scientific">Staphylothermus marinus</name>
    <dbReference type="NCBI Taxonomy" id="2280"/>
    <lineage>
        <taxon>Archaea</taxon>
        <taxon>Thermoproteota</taxon>
        <taxon>Thermoprotei</taxon>
        <taxon>Desulfurococcales</taxon>
        <taxon>Desulfurococcaceae</taxon>
        <taxon>Staphylothermus</taxon>
    </lineage>
</organism>
<evidence type="ECO:0000256" key="7">
    <source>
        <dbReference type="ARBA" id="ARBA00022801"/>
    </source>
</evidence>